<reference evidence="2" key="1">
    <citation type="submission" date="2014-05" db="EMBL/GenBank/DDBJ databases">
        <authorList>
            <person name="Chronopoulou M."/>
        </authorList>
    </citation>
    <scope>NUCLEOTIDE SEQUENCE</scope>
    <source>
        <tissue evidence="2">Whole organism</tissue>
    </source>
</reference>
<dbReference type="EMBL" id="HACA01014918">
    <property type="protein sequence ID" value="CDW32279.1"/>
    <property type="molecule type" value="Transcribed_RNA"/>
</dbReference>
<keyword evidence="1" id="KW-0812">Transmembrane</keyword>
<evidence type="ECO:0000256" key="1">
    <source>
        <dbReference type="SAM" id="Phobius"/>
    </source>
</evidence>
<keyword evidence="1" id="KW-1133">Transmembrane helix</keyword>
<feature type="transmembrane region" description="Helical" evidence="1">
    <location>
        <begin position="81"/>
        <end position="98"/>
    </location>
</feature>
<proteinExistence type="predicted"/>
<evidence type="ECO:0000313" key="2">
    <source>
        <dbReference type="EMBL" id="CDW32279.1"/>
    </source>
</evidence>
<dbReference type="AlphaFoldDB" id="A0A0K2U1X1"/>
<protein>
    <submittedName>
        <fullName evidence="2">Uncharacterized protein</fullName>
    </submittedName>
</protein>
<name>A0A0K2U1X1_LEPSM</name>
<sequence>MKEKYSSINQKFLNLGGGEATAHPLETSLLINIQKYVYKLQILNYFSSTFFKMLLFFTLRQIMIYISKMRNLLDFQRKGKFFVFIIFCTFCIFCHSLNDTGLVKTFFEPQNMYLQTIFDVFLISFKPKIMWILYRKKYFLKHSEGHKNIILGF</sequence>
<organism evidence="2">
    <name type="scientific">Lepeophtheirus salmonis</name>
    <name type="common">Salmon louse</name>
    <name type="synonym">Caligus salmonis</name>
    <dbReference type="NCBI Taxonomy" id="72036"/>
    <lineage>
        <taxon>Eukaryota</taxon>
        <taxon>Metazoa</taxon>
        <taxon>Ecdysozoa</taxon>
        <taxon>Arthropoda</taxon>
        <taxon>Crustacea</taxon>
        <taxon>Multicrustacea</taxon>
        <taxon>Hexanauplia</taxon>
        <taxon>Copepoda</taxon>
        <taxon>Siphonostomatoida</taxon>
        <taxon>Caligidae</taxon>
        <taxon>Lepeophtheirus</taxon>
    </lineage>
</organism>
<accession>A0A0K2U1X1</accession>
<feature type="transmembrane region" description="Helical" evidence="1">
    <location>
        <begin position="113"/>
        <end position="134"/>
    </location>
</feature>
<keyword evidence="1" id="KW-0472">Membrane</keyword>
<feature type="transmembrane region" description="Helical" evidence="1">
    <location>
        <begin position="42"/>
        <end position="60"/>
    </location>
</feature>